<dbReference type="RefSeq" id="WP_377136695.1">
    <property type="nucleotide sequence ID" value="NZ_JBHUJC010000001.1"/>
</dbReference>
<dbReference type="InterPro" id="IPR008207">
    <property type="entry name" value="Sig_transdc_His_kin_Hpt_dom"/>
</dbReference>
<evidence type="ECO:0000256" key="2">
    <source>
        <dbReference type="SAM" id="Coils"/>
    </source>
</evidence>
<dbReference type="InterPro" id="IPR036641">
    <property type="entry name" value="HPT_dom_sf"/>
</dbReference>
<dbReference type="InterPro" id="IPR036890">
    <property type="entry name" value="HATPase_C_sf"/>
</dbReference>
<gene>
    <name evidence="5" type="ORF">ACFSQZ_01185</name>
</gene>
<protein>
    <submittedName>
        <fullName evidence="5">ATP-binding protein</fullName>
    </submittedName>
</protein>
<dbReference type="PANTHER" id="PTHR43395:SF1">
    <property type="entry name" value="CHEMOTAXIS PROTEIN CHEA"/>
    <property type="match status" value="1"/>
</dbReference>
<keyword evidence="1" id="KW-0597">Phosphoprotein</keyword>
<dbReference type="Proteomes" id="UP001597297">
    <property type="component" value="Unassembled WGS sequence"/>
</dbReference>
<feature type="coiled-coil region" evidence="2">
    <location>
        <begin position="87"/>
        <end position="149"/>
    </location>
</feature>
<sequence length="629" mass="69337">MERTLSTQSELTTTNPEYNLSSIRKFVLSCIIITALCLVTGIGMAGDFDLKVVLGIGVVVVFFLTVFLFGKVMKQAGEREQAIKSYVSALEVERKAQKQANEELLAAKDGLDELNSSLEQAFESLQHSAEEAELRAMEIEGKSAELQRLTEESDTIFNSIDNGVCLLGPDYKIGNKISLAMYEIFETDTLAGVSFVSLMKPLISEKELRTLSDFLELLFEGKTLTKQLDKFNPLKKVEITLNWNGEKFSAKQLGFKFQRIMDGNEVGAVLVSVTDLTESVILEKELKKNVEEQERQTVVIIEILNSDYSKLDPFILDAESEVEIINATLKDLGSKSGGVPGETVDEIYRKIHKIKGDASLLKLQSVVDLAHSIESQLSELRGSGDLTGDKLLGALMHLASLKTQLVTYKNVSASIFQEFVRKPVINDSLETEACEYSLQLSEFARENAAVVGKKVNVITDITMDDLSEEQIATLMSVITQSIRNSIAHGIERPMERLKAGKIEAGLITVVCRPSIEFPDQYELSVRDDGAGLDLASIKQRAVELEMISKEEAASMSGSEAVNLIFKSGFSTTEEETNLSGRGMGMDVIKHTVNDTLGGKLNMAFSKGHYMLLKCEFPVSKTANVLEEVI</sequence>
<dbReference type="Pfam" id="PF02518">
    <property type="entry name" value="HATPase_c"/>
    <property type="match status" value="1"/>
</dbReference>
<keyword evidence="3" id="KW-0472">Membrane</keyword>
<keyword evidence="5" id="KW-0547">Nucleotide-binding</keyword>
<evidence type="ECO:0000256" key="1">
    <source>
        <dbReference type="PROSITE-ProRule" id="PRU00110"/>
    </source>
</evidence>
<keyword evidence="6" id="KW-1185">Reference proteome</keyword>
<feature type="transmembrane region" description="Helical" evidence="3">
    <location>
        <begin position="26"/>
        <end position="46"/>
    </location>
</feature>
<keyword evidence="5" id="KW-0067">ATP-binding</keyword>
<evidence type="ECO:0000259" key="4">
    <source>
        <dbReference type="PROSITE" id="PS50894"/>
    </source>
</evidence>
<comment type="caution">
    <text evidence="5">The sequence shown here is derived from an EMBL/GenBank/DDBJ whole genome shotgun (WGS) entry which is preliminary data.</text>
</comment>
<evidence type="ECO:0000313" key="6">
    <source>
        <dbReference type="Proteomes" id="UP001597297"/>
    </source>
</evidence>
<dbReference type="PROSITE" id="PS50894">
    <property type="entry name" value="HPT"/>
    <property type="match status" value="1"/>
</dbReference>
<evidence type="ECO:0000313" key="5">
    <source>
        <dbReference type="EMBL" id="MFD2275070.1"/>
    </source>
</evidence>
<dbReference type="PANTHER" id="PTHR43395">
    <property type="entry name" value="SENSOR HISTIDINE KINASE CHEA"/>
    <property type="match status" value="1"/>
</dbReference>
<dbReference type="InterPro" id="IPR003594">
    <property type="entry name" value="HATPase_dom"/>
</dbReference>
<dbReference type="InterPro" id="IPR051315">
    <property type="entry name" value="Bact_Chemotaxis_CheA"/>
</dbReference>
<dbReference type="SUPFAM" id="SSF55874">
    <property type="entry name" value="ATPase domain of HSP90 chaperone/DNA topoisomerase II/histidine kinase"/>
    <property type="match status" value="1"/>
</dbReference>
<dbReference type="SUPFAM" id="SSF47226">
    <property type="entry name" value="Histidine-containing phosphotransfer domain, HPT domain"/>
    <property type="match status" value="1"/>
</dbReference>
<proteinExistence type="predicted"/>
<name>A0ABW5DZN7_9BACT</name>
<dbReference type="GO" id="GO:0005524">
    <property type="term" value="F:ATP binding"/>
    <property type="evidence" value="ECO:0007669"/>
    <property type="project" value="UniProtKB-KW"/>
</dbReference>
<evidence type="ECO:0000256" key="3">
    <source>
        <dbReference type="SAM" id="Phobius"/>
    </source>
</evidence>
<dbReference type="CDD" id="cd00088">
    <property type="entry name" value="HPT"/>
    <property type="match status" value="1"/>
</dbReference>
<organism evidence="5 6">
    <name type="scientific">Rubritalea spongiae</name>
    <dbReference type="NCBI Taxonomy" id="430797"/>
    <lineage>
        <taxon>Bacteria</taxon>
        <taxon>Pseudomonadati</taxon>
        <taxon>Verrucomicrobiota</taxon>
        <taxon>Verrucomicrobiia</taxon>
        <taxon>Verrucomicrobiales</taxon>
        <taxon>Rubritaleaceae</taxon>
        <taxon>Rubritalea</taxon>
    </lineage>
</organism>
<dbReference type="Pfam" id="PF01627">
    <property type="entry name" value="Hpt"/>
    <property type="match status" value="1"/>
</dbReference>
<dbReference type="EMBL" id="JBHUJC010000001">
    <property type="protein sequence ID" value="MFD2275070.1"/>
    <property type="molecule type" value="Genomic_DNA"/>
</dbReference>
<feature type="modified residue" description="Phosphohistidine" evidence="1">
    <location>
        <position position="352"/>
    </location>
</feature>
<feature type="transmembrane region" description="Helical" evidence="3">
    <location>
        <begin position="52"/>
        <end position="70"/>
    </location>
</feature>
<dbReference type="SMART" id="SM00387">
    <property type="entry name" value="HATPase_c"/>
    <property type="match status" value="1"/>
</dbReference>
<keyword evidence="3" id="KW-0812">Transmembrane</keyword>
<reference evidence="6" key="1">
    <citation type="journal article" date="2019" name="Int. J. Syst. Evol. Microbiol.">
        <title>The Global Catalogue of Microorganisms (GCM) 10K type strain sequencing project: providing services to taxonomists for standard genome sequencing and annotation.</title>
        <authorList>
            <consortium name="The Broad Institute Genomics Platform"/>
            <consortium name="The Broad Institute Genome Sequencing Center for Infectious Disease"/>
            <person name="Wu L."/>
            <person name="Ma J."/>
        </authorList>
    </citation>
    <scope>NUCLEOTIDE SEQUENCE [LARGE SCALE GENOMIC DNA]</scope>
    <source>
        <strain evidence="6">JCM 16545</strain>
    </source>
</reference>
<keyword evidence="2" id="KW-0175">Coiled coil</keyword>
<keyword evidence="3" id="KW-1133">Transmembrane helix</keyword>
<dbReference type="Gene3D" id="1.20.120.160">
    <property type="entry name" value="HPT domain"/>
    <property type="match status" value="1"/>
</dbReference>
<feature type="domain" description="HPt" evidence="4">
    <location>
        <begin position="303"/>
        <end position="409"/>
    </location>
</feature>
<accession>A0ABW5DZN7</accession>
<dbReference type="Gene3D" id="3.30.565.10">
    <property type="entry name" value="Histidine kinase-like ATPase, C-terminal domain"/>
    <property type="match status" value="1"/>
</dbReference>